<reference evidence="1 2" key="1">
    <citation type="journal article" date="2016" name="Nat. Commun.">
        <title>Thousands of microbial genomes shed light on interconnected biogeochemical processes in an aquifer system.</title>
        <authorList>
            <person name="Anantharaman K."/>
            <person name="Brown C.T."/>
            <person name="Hug L.A."/>
            <person name="Sharon I."/>
            <person name="Castelle C.J."/>
            <person name="Probst A.J."/>
            <person name="Thomas B.C."/>
            <person name="Singh A."/>
            <person name="Wilkins M.J."/>
            <person name="Karaoz U."/>
            <person name="Brodie E.L."/>
            <person name="Williams K.H."/>
            <person name="Hubbard S.S."/>
            <person name="Banfield J.F."/>
        </authorList>
    </citation>
    <scope>NUCLEOTIDE SEQUENCE [LARGE SCALE GENOMIC DNA]</scope>
</reference>
<dbReference type="Proteomes" id="UP000176336">
    <property type="component" value="Unassembled WGS sequence"/>
</dbReference>
<dbReference type="PANTHER" id="PTHR38471">
    <property type="entry name" value="FOUR HELIX BUNDLE PROTEIN"/>
    <property type="match status" value="1"/>
</dbReference>
<accession>A0A1F5IQL9</accession>
<sequence length="126" mass="14239">MTSFKFQRLNVYQKATVFCNQVYGITKKWPREYSLDITSQIRRAALSIPLNIAEGTSRTKKDFSRFIDIARGSCYECVALVEIATSLSLVPDETKSNLFANLEEISKMLAGLKKSINYEPKVSSES</sequence>
<evidence type="ECO:0000313" key="1">
    <source>
        <dbReference type="EMBL" id="OGE18668.1"/>
    </source>
</evidence>
<evidence type="ECO:0000313" key="2">
    <source>
        <dbReference type="Proteomes" id="UP000176336"/>
    </source>
</evidence>
<comment type="caution">
    <text evidence="1">The sequence shown here is derived from an EMBL/GenBank/DDBJ whole genome shotgun (WGS) entry which is preliminary data.</text>
</comment>
<proteinExistence type="predicted"/>
<dbReference type="InterPro" id="IPR036583">
    <property type="entry name" value="23S_rRNA_IVS_sf"/>
</dbReference>
<protein>
    <recommendedName>
        <fullName evidence="3">Four helix bundle protein</fullName>
    </recommendedName>
</protein>
<dbReference type="SUPFAM" id="SSF158446">
    <property type="entry name" value="IVS-encoded protein-like"/>
    <property type="match status" value="1"/>
</dbReference>
<dbReference type="PANTHER" id="PTHR38471:SF2">
    <property type="entry name" value="FOUR HELIX BUNDLE PROTEIN"/>
    <property type="match status" value="1"/>
</dbReference>
<dbReference type="CDD" id="cd16377">
    <property type="entry name" value="23S_rRNA_IVP_like"/>
    <property type="match status" value="1"/>
</dbReference>
<dbReference type="Gene3D" id="1.20.1440.60">
    <property type="entry name" value="23S rRNA-intervening sequence"/>
    <property type="match status" value="1"/>
</dbReference>
<gene>
    <name evidence="1" type="ORF">A2871_04180</name>
</gene>
<evidence type="ECO:0008006" key="3">
    <source>
        <dbReference type="Google" id="ProtNLM"/>
    </source>
</evidence>
<dbReference type="Pfam" id="PF05635">
    <property type="entry name" value="23S_rRNA_IVP"/>
    <property type="match status" value="1"/>
</dbReference>
<dbReference type="AlphaFoldDB" id="A0A1F5IQL9"/>
<organism evidence="1 2">
    <name type="scientific">Candidatus Daviesbacteria bacterium RIFCSPHIGHO2_01_FULL_41_23</name>
    <dbReference type="NCBI Taxonomy" id="1797764"/>
    <lineage>
        <taxon>Bacteria</taxon>
        <taxon>Candidatus Daviesiibacteriota</taxon>
    </lineage>
</organism>
<dbReference type="EMBL" id="MFCR01000011">
    <property type="protein sequence ID" value="OGE18668.1"/>
    <property type="molecule type" value="Genomic_DNA"/>
</dbReference>
<dbReference type="InterPro" id="IPR012657">
    <property type="entry name" value="23S_rRNA-intervening_sequence"/>
</dbReference>
<name>A0A1F5IQL9_9BACT</name>
<dbReference type="NCBIfam" id="TIGR02436">
    <property type="entry name" value="four helix bundle protein"/>
    <property type="match status" value="1"/>
</dbReference>